<reference evidence="2" key="1">
    <citation type="submission" date="2022-04" db="EMBL/GenBank/DDBJ databases">
        <title>Lysobacter sp. CAU 1642 isolated from sea sand.</title>
        <authorList>
            <person name="Kim W."/>
        </authorList>
    </citation>
    <scope>NUCLEOTIDE SEQUENCE</scope>
    <source>
        <strain evidence="2">CAU 1642</strain>
    </source>
</reference>
<evidence type="ECO:0000313" key="2">
    <source>
        <dbReference type="EMBL" id="MCK7594818.1"/>
    </source>
</evidence>
<dbReference type="Proteomes" id="UP001431449">
    <property type="component" value="Unassembled WGS sequence"/>
</dbReference>
<evidence type="ECO:0000313" key="3">
    <source>
        <dbReference type="Proteomes" id="UP001431449"/>
    </source>
</evidence>
<name>A0ABT0GJV5_9GAMM</name>
<dbReference type="InterPro" id="IPR029063">
    <property type="entry name" value="SAM-dependent_MTases_sf"/>
</dbReference>
<accession>A0ABT0GJV5</accession>
<organism evidence="2 3">
    <name type="scientific">Pseudomarimonas salicorniae</name>
    <dbReference type="NCBI Taxonomy" id="2933270"/>
    <lineage>
        <taxon>Bacteria</taxon>
        <taxon>Pseudomonadati</taxon>
        <taxon>Pseudomonadota</taxon>
        <taxon>Gammaproteobacteria</taxon>
        <taxon>Lysobacterales</taxon>
        <taxon>Lysobacteraceae</taxon>
        <taxon>Pseudomarimonas</taxon>
    </lineage>
</organism>
<evidence type="ECO:0000259" key="1">
    <source>
        <dbReference type="Pfam" id="PF08242"/>
    </source>
</evidence>
<proteinExistence type="predicted"/>
<dbReference type="Pfam" id="PF08242">
    <property type="entry name" value="Methyltransf_12"/>
    <property type="match status" value="1"/>
</dbReference>
<dbReference type="RefSeq" id="WP_248210469.1">
    <property type="nucleotide sequence ID" value="NZ_JALNMH010000012.1"/>
</dbReference>
<sequence>MAKQYDRDYYDRWYRGAVGAERRAHTARKAAVAVATCEYYLGRPLRSVLDIGCGEGHWRAPLLKLRPKLDYLGLDGSEYAVSRYGRSRNLRLVRFGQLESLRFDRSVDLIVCSDVLHYLPATEIKRGLSGFPELAHGMAFIDLFCRGDDAEGDHEGFFARSALFYARQFAAIGLRPVGTHCYLLPAYQQSIARLEQSGLG</sequence>
<gene>
    <name evidence="2" type="ORF">M0G41_14185</name>
</gene>
<keyword evidence="2" id="KW-0489">Methyltransferase</keyword>
<dbReference type="GO" id="GO:0008168">
    <property type="term" value="F:methyltransferase activity"/>
    <property type="evidence" value="ECO:0007669"/>
    <property type="project" value="UniProtKB-KW"/>
</dbReference>
<protein>
    <submittedName>
        <fullName evidence="2">Class I SAM-dependent methyltransferase</fullName>
    </submittedName>
</protein>
<dbReference type="GO" id="GO:0032259">
    <property type="term" value="P:methylation"/>
    <property type="evidence" value="ECO:0007669"/>
    <property type="project" value="UniProtKB-KW"/>
</dbReference>
<dbReference type="CDD" id="cd02440">
    <property type="entry name" value="AdoMet_MTases"/>
    <property type="match status" value="1"/>
</dbReference>
<dbReference type="SUPFAM" id="SSF53335">
    <property type="entry name" value="S-adenosyl-L-methionine-dependent methyltransferases"/>
    <property type="match status" value="1"/>
</dbReference>
<feature type="domain" description="Methyltransferase type 12" evidence="1">
    <location>
        <begin position="49"/>
        <end position="130"/>
    </location>
</feature>
<comment type="caution">
    <text evidence="2">The sequence shown here is derived from an EMBL/GenBank/DDBJ whole genome shotgun (WGS) entry which is preliminary data.</text>
</comment>
<keyword evidence="3" id="KW-1185">Reference proteome</keyword>
<keyword evidence="2" id="KW-0808">Transferase</keyword>
<dbReference type="Gene3D" id="3.40.50.150">
    <property type="entry name" value="Vaccinia Virus protein VP39"/>
    <property type="match status" value="1"/>
</dbReference>
<dbReference type="EMBL" id="JALNMH010000012">
    <property type="protein sequence ID" value="MCK7594818.1"/>
    <property type="molecule type" value="Genomic_DNA"/>
</dbReference>
<dbReference type="InterPro" id="IPR013217">
    <property type="entry name" value="Methyltransf_12"/>
</dbReference>